<protein>
    <submittedName>
        <fullName evidence="8">Rieske Fe-S protein</fullName>
    </submittedName>
</protein>
<sequence length="200" mass="21696">MSEEKLPVGQNEEEQAPVDPLTVSRRWVLLTVGAFFNAVVGVAVAVPVVKYLLSPVKSDDAYKSWVSLGSLDTFPVGETRLAKFTNPVSREWDGETDRVACWVRRISEKEFQVFAINCAHLGCPVRWFPQSGLFMCPCHGGAYYADGSRASGPPERGLFPYDTKIVDGALQINAGQMPTLSNTAKLVQIETAKGGSPCAG</sequence>
<dbReference type="PROSITE" id="PS51296">
    <property type="entry name" value="RIESKE"/>
    <property type="match status" value="1"/>
</dbReference>
<keyword evidence="6" id="KW-1133">Transmembrane helix</keyword>
<dbReference type="CDD" id="cd03467">
    <property type="entry name" value="Rieske"/>
    <property type="match status" value="1"/>
</dbReference>
<keyword evidence="4" id="KW-0411">Iron-sulfur</keyword>
<dbReference type="Pfam" id="PF00355">
    <property type="entry name" value="Rieske"/>
    <property type="match status" value="1"/>
</dbReference>
<reference evidence="8 9" key="1">
    <citation type="submission" date="2020-07" db="EMBL/GenBank/DDBJ databases">
        <title>Genomic Encyclopedia of Type Strains, Phase IV (KMG-V): Genome sequencing to study the core and pangenomes of soil and plant-associated prokaryotes.</title>
        <authorList>
            <person name="Whitman W."/>
        </authorList>
    </citation>
    <scope>NUCLEOTIDE SEQUENCE [LARGE SCALE GENOMIC DNA]</scope>
    <source>
        <strain evidence="8 9">M8UP30</strain>
    </source>
</reference>
<dbReference type="GO" id="GO:0046872">
    <property type="term" value="F:metal ion binding"/>
    <property type="evidence" value="ECO:0007669"/>
    <property type="project" value="UniProtKB-KW"/>
</dbReference>
<accession>A0A7Y9T521</accession>
<evidence type="ECO:0000259" key="7">
    <source>
        <dbReference type="PROSITE" id="PS51296"/>
    </source>
</evidence>
<evidence type="ECO:0000256" key="3">
    <source>
        <dbReference type="ARBA" id="ARBA00023004"/>
    </source>
</evidence>
<feature type="domain" description="Rieske" evidence="7">
    <location>
        <begin position="105"/>
        <end position="172"/>
    </location>
</feature>
<keyword evidence="1" id="KW-0001">2Fe-2S</keyword>
<proteinExistence type="predicted"/>
<evidence type="ECO:0000256" key="4">
    <source>
        <dbReference type="ARBA" id="ARBA00023014"/>
    </source>
</evidence>
<evidence type="ECO:0000313" key="8">
    <source>
        <dbReference type="EMBL" id="NYF54146.1"/>
    </source>
</evidence>
<dbReference type="SUPFAM" id="SSF50022">
    <property type="entry name" value="ISP domain"/>
    <property type="match status" value="1"/>
</dbReference>
<keyword evidence="5" id="KW-1015">Disulfide bond</keyword>
<organism evidence="8 9">
    <name type="scientific">Tunturiibacter lichenicola</name>
    <dbReference type="NCBI Taxonomy" id="2051959"/>
    <lineage>
        <taxon>Bacteria</taxon>
        <taxon>Pseudomonadati</taxon>
        <taxon>Acidobacteriota</taxon>
        <taxon>Terriglobia</taxon>
        <taxon>Terriglobales</taxon>
        <taxon>Acidobacteriaceae</taxon>
        <taxon>Tunturiibacter</taxon>
    </lineage>
</organism>
<dbReference type="InterPro" id="IPR014349">
    <property type="entry name" value="Rieske_Fe-S_prot"/>
</dbReference>
<dbReference type="Proteomes" id="UP000534186">
    <property type="component" value="Unassembled WGS sequence"/>
</dbReference>
<gene>
    <name evidence="8" type="ORF">HDF12_004568</name>
</gene>
<keyword evidence="6" id="KW-0812">Transmembrane</keyword>
<evidence type="ECO:0000256" key="5">
    <source>
        <dbReference type="ARBA" id="ARBA00023157"/>
    </source>
</evidence>
<keyword evidence="6" id="KW-0472">Membrane</keyword>
<evidence type="ECO:0000313" key="9">
    <source>
        <dbReference type="Proteomes" id="UP000534186"/>
    </source>
</evidence>
<name>A0A7Y9T521_9BACT</name>
<dbReference type="GO" id="GO:0051537">
    <property type="term" value="F:2 iron, 2 sulfur cluster binding"/>
    <property type="evidence" value="ECO:0007669"/>
    <property type="project" value="UniProtKB-KW"/>
</dbReference>
<dbReference type="EMBL" id="JACCCV010000003">
    <property type="protein sequence ID" value="NYF54146.1"/>
    <property type="molecule type" value="Genomic_DNA"/>
</dbReference>
<feature type="transmembrane region" description="Helical" evidence="6">
    <location>
        <begin position="27"/>
        <end position="53"/>
    </location>
</feature>
<dbReference type="Gene3D" id="2.102.10.10">
    <property type="entry name" value="Rieske [2Fe-2S] iron-sulphur domain"/>
    <property type="match status" value="1"/>
</dbReference>
<comment type="caution">
    <text evidence="8">The sequence shown here is derived from an EMBL/GenBank/DDBJ whole genome shotgun (WGS) entry which is preliminary data.</text>
</comment>
<dbReference type="InterPro" id="IPR017941">
    <property type="entry name" value="Rieske_2Fe-2S"/>
</dbReference>
<dbReference type="AlphaFoldDB" id="A0A7Y9T521"/>
<evidence type="ECO:0000256" key="6">
    <source>
        <dbReference type="SAM" id="Phobius"/>
    </source>
</evidence>
<keyword evidence="3" id="KW-0408">Iron</keyword>
<dbReference type="PANTHER" id="PTHR10134">
    <property type="entry name" value="CYTOCHROME B-C1 COMPLEX SUBUNIT RIESKE, MITOCHONDRIAL"/>
    <property type="match status" value="1"/>
</dbReference>
<evidence type="ECO:0000256" key="2">
    <source>
        <dbReference type="ARBA" id="ARBA00022723"/>
    </source>
</evidence>
<evidence type="ECO:0000256" key="1">
    <source>
        <dbReference type="ARBA" id="ARBA00022714"/>
    </source>
</evidence>
<dbReference type="InterPro" id="IPR036922">
    <property type="entry name" value="Rieske_2Fe-2S_sf"/>
</dbReference>
<keyword evidence="2" id="KW-0479">Metal-binding</keyword>